<dbReference type="SUPFAM" id="SSF50494">
    <property type="entry name" value="Trypsin-like serine proteases"/>
    <property type="match status" value="1"/>
</dbReference>
<feature type="domain" description="Peptidoglycan binding-like" evidence="3">
    <location>
        <begin position="840"/>
        <end position="870"/>
    </location>
</feature>
<dbReference type="InterPro" id="IPR009003">
    <property type="entry name" value="Peptidase_S1_PA"/>
</dbReference>
<dbReference type="PROSITE" id="PS50005">
    <property type="entry name" value="TPR"/>
    <property type="match status" value="1"/>
</dbReference>
<dbReference type="InterPro" id="IPR006597">
    <property type="entry name" value="Sel1-like"/>
</dbReference>
<dbReference type="SMART" id="SM00671">
    <property type="entry name" value="SEL1"/>
    <property type="match status" value="11"/>
</dbReference>
<dbReference type="EC" id="3.5.2.6" evidence="4"/>
<dbReference type="InterPro" id="IPR002477">
    <property type="entry name" value="Peptidoglycan-bd-like"/>
</dbReference>
<evidence type="ECO:0000259" key="3">
    <source>
        <dbReference type="Pfam" id="PF01471"/>
    </source>
</evidence>
<dbReference type="RefSeq" id="WP_099246495.1">
    <property type="nucleotide sequence ID" value="NZ_FXXP01000002.1"/>
</dbReference>
<dbReference type="Pfam" id="PF01471">
    <property type="entry name" value="PG_binding_1"/>
    <property type="match status" value="1"/>
</dbReference>
<keyword evidence="1" id="KW-0802">TPR repeat</keyword>
<organism evidence="4 5">
    <name type="scientific">Pelagimonas phthalicica</name>
    <dbReference type="NCBI Taxonomy" id="1037362"/>
    <lineage>
        <taxon>Bacteria</taxon>
        <taxon>Pseudomonadati</taxon>
        <taxon>Pseudomonadota</taxon>
        <taxon>Alphaproteobacteria</taxon>
        <taxon>Rhodobacterales</taxon>
        <taxon>Roseobacteraceae</taxon>
        <taxon>Pelagimonas</taxon>
    </lineage>
</organism>
<sequence length="874" mass="95575">MRRIFLTTAITLFPAISAGQELMLFDASTFGDVVLRQNQSAMVGVELEAQIGSYNNEFIANYGTQSVFARAGRSVGRLDILTDKGHAPCTAFLLNDNRLMTNHHCVPGILENDRLGASAIISVQFKAGYVRDGIEEGVKTFHVNPQPLESSKDLDYSVLKLIGDANSEFGALELSAAEPISLAPLWIIGHPMGEAQRISREKCQADDPALASGRVRHTCDTLPGNSGSPVLDADSKQVVALHHAGSRAGAVNFAIPMRDILSQSQILRAVAKPSQRDDVDVAKLQAQLQALQAEREDAEAAIEAQRVAALAEQQALLNELRDLKAKRDDGDNSAKLEQELAALRAERERLKQEAEQRVQEALKLAGGVSVEEESQEILDAMLACYNEAAPSDYIDDIRPGLRFSGKTFSEVNSAKAKAACEKALSLVPDDPTAITLLGRAYDAEENYTKAIELYQRGADLGNTTAMNNLGAKFEQGSGVSRSYEKAFELYQQAASQGHVFATINLGVLYQHGKGVPQSDEKAVEYYQIAADQNSARAQANLGWMYEKGRGVRRSDELAAELYLKAAAQGYPRGQNNLGWMYETGRGVPQSVTEAVKWYHKAAEQGNVQAQLNLGHRYRDGFNGTQSHETSVMWFRKAADQGSARAKGSLGYAYEKGLGVDQSYERAVSLYRASAKAGTAFAQHNLAVMYRNGTGVTQSNKEALNWYRAAAHQGYAKSQYSIGIMYANGRGTRQSKKVAADWYEKAAEQGYAPAQNSLGVLYERGEGVNQSDLTAVRWYRQAANQGHARAQNNLGFFYENGRAVQKSPKKAVELYILALKGGRKWLVTNRDRSDWDPDTARAMQRELKKLGYYSGPIDGKIGNGTVSAMRKLLPG</sequence>
<dbReference type="SUPFAM" id="SSF81901">
    <property type="entry name" value="HCP-like"/>
    <property type="match status" value="3"/>
</dbReference>
<dbReference type="InterPro" id="IPR050767">
    <property type="entry name" value="Sel1_AlgK"/>
</dbReference>
<dbReference type="OrthoDB" id="9816009at2"/>
<dbReference type="Pfam" id="PF08238">
    <property type="entry name" value="Sel1"/>
    <property type="match status" value="11"/>
</dbReference>
<dbReference type="AlphaFoldDB" id="A0A238JDY6"/>
<accession>A0A238JDY6</accession>
<gene>
    <name evidence="4" type="primary">hcpC_4</name>
    <name evidence="4" type="ORF">TRP8649_02976</name>
</gene>
<dbReference type="Pfam" id="PF13365">
    <property type="entry name" value="Trypsin_2"/>
    <property type="match status" value="1"/>
</dbReference>
<dbReference type="Gene3D" id="2.40.10.10">
    <property type="entry name" value="Trypsin-like serine proteases"/>
    <property type="match status" value="2"/>
</dbReference>
<dbReference type="PANTHER" id="PTHR11102:SF160">
    <property type="entry name" value="ERAD-ASSOCIATED E3 UBIQUITIN-PROTEIN LIGASE COMPONENT HRD3"/>
    <property type="match status" value="1"/>
</dbReference>
<name>A0A238JDY6_9RHOB</name>
<evidence type="ECO:0000256" key="2">
    <source>
        <dbReference type="SAM" id="Coils"/>
    </source>
</evidence>
<feature type="coiled-coil region" evidence="2">
    <location>
        <begin position="274"/>
        <end position="364"/>
    </location>
</feature>
<dbReference type="PANTHER" id="PTHR11102">
    <property type="entry name" value="SEL-1-LIKE PROTEIN"/>
    <property type="match status" value="1"/>
</dbReference>
<reference evidence="5" key="1">
    <citation type="submission" date="2017-05" db="EMBL/GenBank/DDBJ databases">
        <authorList>
            <person name="Rodrigo-Torres L."/>
            <person name="Arahal R. D."/>
            <person name="Lucena T."/>
        </authorList>
    </citation>
    <scope>NUCLEOTIDE SEQUENCE [LARGE SCALE GENOMIC DNA]</scope>
    <source>
        <strain evidence="5">CECT 8649</strain>
    </source>
</reference>
<proteinExistence type="predicted"/>
<protein>
    <submittedName>
        <fullName evidence="4">Putative beta-lactamase HcpC</fullName>
        <ecNumber evidence="4">3.5.2.6</ecNumber>
    </submittedName>
</protein>
<evidence type="ECO:0000256" key="1">
    <source>
        <dbReference type="PROSITE-ProRule" id="PRU00339"/>
    </source>
</evidence>
<keyword evidence="2" id="KW-0175">Coiled coil</keyword>
<keyword evidence="4" id="KW-0378">Hydrolase</keyword>
<dbReference type="Proteomes" id="UP000225972">
    <property type="component" value="Unassembled WGS sequence"/>
</dbReference>
<dbReference type="GO" id="GO:0008800">
    <property type="term" value="F:beta-lactamase activity"/>
    <property type="evidence" value="ECO:0007669"/>
    <property type="project" value="UniProtKB-EC"/>
</dbReference>
<feature type="repeat" description="TPR" evidence="1">
    <location>
        <begin position="431"/>
        <end position="464"/>
    </location>
</feature>
<evidence type="ECO:0000313" key="5">
    <source>
        <dbReference type="Proteomes" id="UP000225972"/>
    </source>
</evidence>
<dbReference type="Gene3D" id="1.25.40.10">
    <property type="entry name" value="Tetratricopeptide repeat domain"/>
    <property type="match status" value="3"/>
</dbReference>
<dbReference type="InterPro" id="IPR011990">
    <property type="entry name" value="TPR-like_helical_dom_sf"/>
</dbReference>
<dbReference type="InterPro" id="IPR019734">
    <property type="entry name" value="TPR_rpt"/>
</dbReference>
<evidence type="ECO:0000313" key="4">
    <source>
        <dbReference type="EMBL" id="SMX28849.1"/>
    </source>
</evidence>
<dbReference type="EMBL" id="FXXP01000002">
    <property type="protein sequence ID" value="SMX28849.1"/>
    <property type="molecule type" value="Genomic_DNA"/>
</dbReference>
<dbReference type="InterPro" id="IPR043504">
    <property type="entry name" value="Peptidase_S1_PA_chymotrypsin"/>
</dbReference>
<keyword evidence="5" id="KW-1185">Reference proteome</keyword>